<dbReference type="InterPro" id="IPR029149">
    <property type="entry name" value="Creatin/AminoP/Spt16_N"/>
</dbReference>
<evidence type="ECO:0000256" key="8">
    <source>
        <dbReference type="ARBA" id="ARBA00022801"/>
    </source>
</evidence>
<evidence type="ECO:0000256" key="3">
    <source>
        <dbReference type="ARBA" id="ARBA00009347"/>
    </source>
</evidence>
<dbReference type="InterPro" id="IPR036005">
    <property type="entry name" value="Creatinase/aminopeptidase-like"/>
</dbReference>
<dbReference type="SUPFAM" id="SSF55856">
    <property type="entry name" value="Cytochrome b5-like heme/steroid binding domain"/>
    <property type="match status" value="1"/>
</dbReference>
<evidence type="ECO:0000256" key="14">
    <source>
        <dbReference type="SAM" id="MobiDB-lite"/>
    </source>
</evidence>
<dbReference type="InterPro" id="IPR038718">
    <property type="entry name" value="SNF2-like_sf"/>
</dbReference>
<dbReference type="PROSITE" id="PS51194">
    <property type="entry name" value="HELICASE_CTER"/>
    <property type="match status" value="1"/>
</dbReference>
<evidence type="ECO:0000256" key="5">
    <source>
        <dbReference type="ARBA" id="ARBA00022723"/>
    </source>
</evidence>
<gene>
    <name evidence="19" type="ORF">D9756_000893</name>
</gene>
<feature type="domain" description="Helicase C-terminal" evidence="18">
    <location>
        <begin position="1196"/>
        <end position="1350"/>
    </location>
</feature>
<keyword evidence="10" id="KW-0274">FAD</keyword>
<dbReference type="SMART" id="SM01117">
    <property type="entry name" value="Cyt-b5"/>
    <property type="match status" value="1"/>
</dbReference>
<dbReference type="InterPro" id="IPR007865">
    <property type="entry name" value="Aminopep_P_N"/>
</dbReference>
<dbReference type="Pfam" id="PF05195">
    <property type="entry name" value="AMP_N"/>
    <property type="match status" value="1"/>
</dbReference>
<dbReference type="Gene3D" id="1.20.140.10">
    <property type="entry name" value="Butyryl-CoA Dehydrogenase, subunit A, domain 3"/>
    <property type="match status" value="1"/>
</dbReference>
<dbReference type="InterPro" id="IPR013083">
    <property type="entry name" value="Znf_RING/FYVE/PHD"/>
</dbReference>
<evidence type="ECO:0000259" key="16">
    <source>
        <dbReference type="PROSITE" id="PS50255"/>
    </source>
</evidence>
<dbReference type="CDD" id="cd18008">
    <property type="entry name" value="DEXDc_SHPRH-like"/>
    <property type="match status" value="1"/>
</dbReference>
<dbReference type="GO" id="GO:0030145">
    <property type="term" value="F:manganese ion binding"/>
    <property type="evidence" value="ECO:0007669"/>
    <property type="project" value="InterPro"/>
</dbReference>
<dbReference type="InterPro" id="IPR027417">
    <property type="entry name" value="P-loop_NTPase"/>
</dbReference>
<keyword evidence="11" id="KW-0862">Zinc</keyword>
<dbReference type="GO" id="GO:0003995">
    <property type="term" value="F:acyl-CoA dehydrogenase activity"/>
    <property type="evidence" value="ECO:0007669"/>
    <property type="project" value="InterPro"/>
</dbReference>
<dbReference type="InterPro" id="IPR046373">
    <property type="entry name" value="Acyl-CoA_Oxase/DH_mid-dom_sf"/>
</dbReference>
<feature type="region of interest" description="Disordered" evidence="14">
    <location>
        <begin position="441"/>
        <end position="538"/>
    </location>
</feature>
<feature type="compositionally biased region" description="Acidic residues" evidence="14">
    <location>
        <begin position="671"/>
        <end position="683"/>
    </location>
</feature>
<feature type="compositionally biased region" description="Acidic residues" evidence="14">
    <location>
        <begin position="595"/>
        <end position="605"/>
    </location>
</feature>
<organism evidence="19 20">
    <name type="scientific">Leucocoprinus leucothites</name>
    <dbReference type="NCBI Taxonomy" id="201217"/>
    <lineage>
        <taxon>Eukaryota</taxon>
        <taxon>Fungi</taxon>
        <taxon>Dikarya</taxon>
        <taxon>Basidiomycota</taxon>
        <taxon>Agaricomycotina</taxon>
        <taxon>Agaricomycetes</taxon>
        <taxon>Agaricomycetidae</taxon>
        <taxon>Agaricales</taxon>
        <taxon>Agaricineae</taxon>
        <taxon>Agaricaceae</taxon>
        <taxon>Leucocoprinus</taxon>
    </lineage>
</organism>
<feature type="compositionally biased region" description="Basic and acidic residues" evidence="14">
    <location>
        <begin position="441"/>
        <end position="459"/>
    </location>
</feature>
<reference evidence="19 20" key="1">
    <citation type="journal article" date="2020" name="ISME J.">
        <title>Uncovering the hidden diversity of litter-decomposition mechanisms in mushroom-forming fungi.</title>
        <authorList>
            <person name="Floudas D."/>
            <person name="Bentzer J."/>
            <person name="Ahren D."/>
            <person name="Johansson T."/>
            <person name="Persson P."/>
            <person name="Tunlid A."/>
        </authorList>
    </citation>
    <scope>NUCLEOTIDE SEQUENCE [LARGE SCALE GENOMIC DNA]</scope>
    <source>
        <strain evidence="19 20">CBS 146.42</strain>
    </source>
</reference>
<feature type="compositionally biased region" description="Basic residues" evidence="14">
    <location>
        <begin position="700"/>
        <end position="709"/>
    </location>
</feature>
<dbReference type="Pfam" id="PF00441">
    <property type="entry name" value="Acyl-CoA_dh_1"/>
    <property type="match status" value="1"/>
</dbReference>
<dbReference type="GO" id="GO:0005524">
    <property type="term" value="F:ATP binding"/>
    <property type="evidence" value="ECO:0007669"/>
    <property type="project" value="UniProtKB-KW"/>
</dbReference>
<dbReference type="Pfam" id="PF00097">
    <property type="entry name" value="zf-C3HC4"/>
    <property type="match status" value="1"/>
</dbReference>
<dbReference type="Pfam" id="PF02771">
    <property type="entry name" value="Acyl-CoA_dh_N"/>
    <property type="match status" value="1"/>
</dbReference>
<dbReference type="SUPFAM" id="SSF47203">
    <property type="entry name" value="Acyl-CoA dehydrogenase C-terminal domain-like"/>
    <property type="match status" value="1"/>
</dbReference>
<dbReference type="InterPro" id="IPR013786">
    <property type="entry name" value="AcylCoA_DH/ox_N"/>
</dbReference>
<feature type="compositionally biased region" description="Low complexity" evidence="14">
    <location>
        <begin position="464"/>
        <end position="483"/>
    </location>
</feature>
<comment type="similarity">
    <text evidence="3">Belongs to the acyl-CoA dehydrogenase family.</text>
</comment>
<dbReference type="PANTHER" id="PTHR45626">
    <property type="entry name" value="TRANSCRIPTION TERMINATION FACTOR 2-RELATED"/>
    <property type="match status" value="1"/>
</dbReference>
<dbReference type="Proteomes" id="UP000559027">
    <property type="component" value="Unassembled WGS sequence"/>
</dbReference>
<dbReference type="InterPro" id="IPR000994">
    <property type="entry name" value="Pept_M24"/>
</dbReference>
<feature type="domain" description="Helicase ATP-binding" evidence="17">
    <location>
        <begin position="821"/>
        <end position="972"/>
    </location>
</feature>
<dbReference type="SUPFAM" id="SSF52540">
    <property type="entry name" value="P-loop containing nucleoside triphosphate hydrolases"/>
    <property type="match status" value="2"/>
</dbReference>
<dbReference type="SMART" id="SM00490">
    <property type="entry name" value="HELICc"/>
    <property type="match status" value="1"/>
</dbReference>
<keyword evidence="7 13" id="KW-0863">Zinc-finger</keyword>
<dbReference type="InterPro" id="IPR037069">
    <property type="entry name" value="AcylCoA_DH/ox_N_sf"/>
</dbReference>
<dbReference type="InterPro" id="IPR009100">
    <property type="entry name" value="AcylCoA_DH/oxidase_NM_dom_sf"/>
</dbReference>
<evidence type="ECO:0000259" key="18">
    <source>
        <dbReference type="PROSITE" id="PS51194"/>
    </source>
</evidence>
<name>A0A8H5GGL0_9AGAR</name>
<evidence type="ECO:0000256" key="13">
    <source>
        <dbReference type="PROSITE-ProRule" id="PRU00175"/>
    </source>
</evidence>
<keyword evidence="6" id="KW-0547">Nucleotide-binding</keyword>
<dbReference type="SUPFAM" id="SSF53092">
    <property type="entry name" value="Creatinase/prolidase N-terminal domain"/>
    <property type="match status" value="1"/>
</dbReference>
<dbReference type="SUPFAM" id="SSF57850">
    <property type="entry name" value="RING/U-box"/>
    <property type="match status" value="1"/>
</dbReference>
<dbReference type="SMART" id="SM01011">
    <property type="entry name" value="AMP_N"/>
    <property type="match status" value="1"/>
</dbReference>
<dbReference type="GO" id="GO:0070006">
    <property type="term" value="F:metalloaminopeptidase activity"/>
    <property type="evidence" value="ECO:0007669"/>
    <property type="project" value="InterPro"/>
</dbReference>
<dbReference type="Gene3D" id="3.40.350.10">
    <property type="entry name" value="Creatinase/prolidase N-terminal domain"/>
    <property type="match status" value="1"/>
</dbReference>
<feature type="compositionally biased region" description="Basic and acidic residues" evidence="14">
    <location>
        <begin position="509"/>
        <end position="518"/>
    </location>
</feature>
<dbReference type="OrthoDB" id="448448at2759"/>
<comment type="caution">
    <text evidence="19">The sequence shown here is derived from an EMBL/GenBank/DDBJ whole genome shotgun (WGS) entry which is preliminary data.</text>
</comment>
<sequence>MINSFKHASRRTLVTVTKPGAYGQPLPHSHPHLLRQHDLTPGIQPEEYEQRRRKLMSSLPENSLVVSVAAPIKLMSNSKDSAKEKWEGPKTSIEDAAAIFGASAAEPISSFARTLKSALSRTSHVYVDLPSNYNNSTRNLSTKALLRLLSSTVRPEVEDIIGSISSFKRRPLAPEVAPLRAIKSQAEQRIMNEAGTISGRAHAKTMRFAKPGLSEAALAAHFEYICAIQGSQRPAYVPVVASGPNALIIHYTENNHLLQDDELVLVDAGCEYKRVVATPRTSVARTFPASGKFSTAQAELYSAVLTVQKELIKDCSESAGYTLHQLHRKSCMRLREELTKLGFNFKSSMLGGDTDLERVLYPHFLSHPIGIDLHESFNMSRSNALKSDMVITIEPGIYVPPVPQFPKQYHNMGIRIEDEVLVGETEPVVLSVAAPKEHLLPIFDDPKGTPEPRSCDPRARTRRNVVATRAAQTASTSSTTTATPVFSPAGSSEVGTPVTSDIEEANSAAEEKATERRVTRSKKRVLDSTEDAVPEGRAPKRQTITNRAYIAIEVKAQEVKVKNKGKARAITPESEPESAVEFKESSGTSGSEFVASEEDGEDHSEDEEIMLDAAVRLSLQSPATNGASTSSGRTSGPSAAAILRAAAAERRLARNSRALALAIEDVFDEENEADADENVDSSESDSRMSDSESDEEPLAKKAKKPKAAKKPTALRSKAVVATFADLRQRKRQVSEVKKELKKEEKALAHKLGRRLTYAEKATIALYRFHPELKTVWGDLEENIPIITPVRAEQPKRLKLTLLPFQQESLYWMRQQEQGEWRGGMLADEMGMGKTIQVIALLVSEQKRPNLVVAPTVAIMQWRNEIEAHSEGLKVLVWHGASRESSVAELKKYDVQESGFKRKGVMIKEKSPVHQIKWNRIILDEAHNIKERSTNTAKAAFELKSDYKWCLSGTPLQNRANHANVNHYIGSSATKVAATTCFWNNEILTPIQKGGMIGPGKIAFKKLKILLDRMMLRRTKLQKADDLGLPPRTVIVRRDYFSPEEKELYLSLFSDAKRQFSTYLDQGTVLNNYSNIFSLLTRMRQMACHPDLVLRSKTNASSFVPIESEATICRLCNDFAEDAIQSKCRHIFDRECIRQYLTSSMDDSPDCPVCHVALTIDLEAPALELDENAQNARQGMLGRLDLDTWRSSTKTEALIEELSNLRLKDATTKSIVFSQFVNFLDLIAYRLQKAGFSICRLEGTMSPQARDATIKHFMNNVDVTVFLVSLKAGGVALNLTEASRVYLMDSWWNPAVEFQAMDRIHRLGQRRPVQAIKLVVEDSIESRIVQLQEKKSAMVNATLSTDDQAMGRLTPEDSKRADVGMSTRTPRELTREEVSKWIVIDTKVYDVSRFADLHPGGPNVLLAESIAGQDATQAFFGLHRHEILLKPQYKRLHIGTIGGEEETIKPPTPGQLSQVPYAEPTWLSKGYYSPYYTDNHRKFQKATREFFETVVAPEAAKADEGGKKISQEVVDKMAEVNIIAMRLGPGKHLKGRNLMGGIVKPEEFDYFHETLSGRKYVALAISEAFAGSDVGGLQTTAVRDGDYWVVTGTKKWITNGTFADYFTTGCKTDTGFTVMLIPRGPGVSTKPIKTAYSSAAGTAFVTFDKVRVPVANTLGPVGKGMSVILSNFNHERWMVCATSIAAQRQIVEECLKWGTQRMVFGKPLTSQAVIRSKLANMISRVEGCQNWFESVTYQMNNMTYNETSDKLAGPIGLLKQFVVLSRFLVIRSLLTAQLMKYHRSSGFDAILAGAEDVLGDLGVRQALKKMPKDARL</sequence>
<evidence type="ECO:0000256" key="12">
    <source>
        <dbReference type="ARBA" id="ARBA00022840"/>
    </source>
</evidence>
<dbReference type="InterPro" id="IPR036250">
    <property type="entry name" value="AcylCo_DH-like_C"/>
</dbReference>
<dbReference type="InterPro" id="IPR001841">
    <property type="entry name" value="Znf_RING"/>
</dbReference>
<dbReference type="PROSITE" id="PS51192">
    <property type="entry name" value="HELICASE_ATP_BIND_1"/>
    <property type="match status" value="1"/>
</dbReference>
<dbReference type="Pfam" id="PF00557">
    <property type="entry name" value="Peptidase_M24"/>
    <property type="match status" value="1"/>
</dbReference>
<dbReference type="Gene3D" id="3.40.50.300">
    <property type="entry name" value="P-loop containing nucleotide triphosphate hydrolases"/>
    <property type="match status" value="1"/>
</dbReference>
<dbReference type="GO" id="GO:0006289">
    <property type="term" value="P:nucleotide-excision repair"/>
    <property type="evidence" value="ECO:0007669"/>
    <property type="project" value="TreeGrafter"/>
</dbReference>
<keyword evidence="8" id="KW-0378">Hydrolase</keyword>
<feature type="region of interest" description="Disordered" evidence="14">
    <location>
        <begin position="561"/>
        <end position="605"/>
    </location>
</feature>
<dbReference type="Gene3D" id="3.40.50.10810">
    <property type="entry name" value="Tandem AAA-ATPase domain"/>
    <property type="match status" value="1"/>
</dbReference>
<dbReference type="InterPro" id="IPR006089">
    <property type="entry name" value="Acyl-CoA_DH_CS"/>
</dbReference>
<feature type="domain" description="Cytochrome b5 heme-binding" evidence="16">
    <location>
        <begin position="1380"/>
        <end position="1441"/>
    </location>
</feature>
<dbReference type="GO" id="GO:0008094">
    <property type="term" value="F:ATP-dependent activity, acting on DNA"/>
    <property type="evidence" value="ECO:0007669"/>
    <property type="project" value="TreeGrafter"/>
</dbReference>
<evidence type="ECO:0000256" key="11">
    <source>
        <dbReference type="ARBA" id="ARBA00022833"/>
    </source>
</evidence>
<dbReference type="GO" id="GO:0008270">
    <property type="term" value="F:zinc ion binding"/>
    <property type="evidence" value="ECO:0007669"/>
    <property type="project" value="UniProtKB-KW"/>
</dbReference>
<dbReference type="InterPro" id="IPR050628">
    <property type="entry name" value="SNF2_RAD54_helicase_TF"/>
</dbReference>
<evidence type="ECO:0000259" key="17">
    <source>
        <dbReference type="PROSITE" id="PS51192"/>
    </source>
</evidence>
<dbReference type="SMART" id="SM00184">
    <property type="entry name" value="RING"/>
    <property type="match status" value="1"/>
</dbReference>
<evidence type="ECO:0000256" key="4">
    <source>
        <dbReference type="ARBA" id="ARBA00022630"/>
    </source>
</evidence>
<comment type="similarity">
    <text evidence="2">Belongs to the SNF2/RAD54 helicase family.</text>
</comment>
<dbReference type="EMBL" id="JAACJO010000001">
    <property type="protein sequence ID" value="KAF5364376.1"/>
    <property type="molecule type" value="Genomic_DNA"/>
</dbReference>
<dbReference type="SMART" id="SM00487">
    <property type="entry name" value="DEXDc"/>
    <property type="match status" value="1"/>
</dbReference>
<dbReference type="InterPro" id="IPR000330">
    <property type="entry name" value="SNF2_N"/>
</dbReference>
<keyword evidence="20" id="KW-1185">Reference proteome</keyword>
<dbReference type="InterPro" id="IPR014001">
    <property type="entry name" value="Helicase_ATP-bd"/>
</dbReference>
<dbReference type="SUPFAM" id="SSF55920">
    <property type="entry name" value="Creatinase/aminopeptidase"/>
    <property type="match status" value="1"/>
</dbReference>
<dbReference type="Gene3D" id="3.30.40.10">
    <property type="entry name" value="Zinc/RING finger domain, C3HC4 (zinc finger)"/>
    <property type="match status" value="1"/>
</dbReference>
<dbReference type="InterPro" id="IPR001199">
    <property type="entry name" value="Cyt_B5-like_heme/steroid-bd"/>
</dbReference>
<dbReference type="GO" id="GO:0005634">
    <property type="term" value="C:nucleus"/>
    <property type="evidence" value="ECO:0007669"/>
    <property type="project" value="TreeGrafter"/>
</dbReference>
<dbReference type="PROSITE" id="PS50089">
    <property type="entry name" value="ZF_RING_2"/>
    <property type="match status" value="1"/>
</dbReference>
<dbReference type="Gene3D" id="2.40.110.10">
    <property type="entry name" value="Butyryl-CoA Dehydrogenase, subunit A, domain 2"/>
    <property type="match status" value="1"/>
</dbReference>
<keyword evidence="4" id="KW-0285">Flavoprotein</keyword>
<comment type="cofactor">
    <cofactor evidence="1">
        <name>FAD</name>
        <dbReference type="ChEBI" id="CHEBI:57692"/>
    </cofactor>
</comment>
<evidence type="ECO:0000313" key="20">
    <source>
        <dbReference type="Proteomes" id="UP000559027"/>
    </source>
</evidence>
<dbReference type="InterPro" id="IPR001650">
    <property type="entry name" value="Helicase_C-like"/>
</dbReference>
<dbReference type="InterPro" id="IPR036400">
    <property type="entry name" value="Cyt_B5-like_heme/steroid_sf"/>
</dbReference>
<dbReference type="Pfam" id="PF02770">
    <property type="entry name" value="Acyl-CoA_dh_M"/>
    <property type="match status" value="1"/>
</dbReference>
<evidence type="ECO:0000256" key="7">
    <source>
        <dbReference type="ARBA" id="ARBA00022771"/>
    </source>
</evidence>
<dbReference type="InterPro" id="IPR018957">
    <property type="entry name" value="Znf_C3HC4_RING-type"/>
</dbReference>
<dbReference type="Pfam" id="PF00173">
    <property type="entry name" value="Cyt-b5"/>
    <property type="match status" value="1"/>
</dbReference>
<feature type="region of interest" description="Disordered" evidence="14">
    <location>
        <begin position="671"/>
        <end position="713"/>
    </location>
</feature>
<dbReference type="Gene3D" id="3.90.230.10">
    <property type="entry name" value="Creatinase/methionine aminopeptidase superfamily"/>
    <property type="match status" value="1"/>
</dbReference>
<evidence type="ECO:0000256" key="1">
    <source>
        <dbReference type="ARBA" id="ARBA00001974"/>
    </source>
</evidence>
<feature type="domain" description="RING-type" evidence="15">
    <location>
        <begin position="1112"/>
        <end position="1154"/>
    </location>
</feature>
<evidence type="ECO:0000313" key="19">
    <source>
        <dbReference type="EMBL" id="KAF5364376.1"/>
    </source>
</evidence>
<evidence type="ECO:0000256" key="6">
    <source>
        <dbReference type="ARBA" id="ARBA00022741"/>
    </source>
</evidence>
<protein>
    <submittedName>
        <fullName evidence="19">Uncharacterized protein</fullName>
    </submittedName>
</protein>
<proteinExistence type="inferred from homology"/>
<keyword evidence="12" id="KW-0067">ATP-binding</keyword>
<keyword evidence="5" id="KW-0479">Metal-binding</keyword>
<dbReference type="CDD" id="cd18793">
    <property type="entry name" value="SF2_C_SNF"/>
    <property type="match status" value="1"/>
</dbReference>
<dbReference type="InterPro" id="IPR006091">
    <property type="entry name" value="Acyl-CoA_Oxase/DH_mid-dom"/>
</dbReference>
<accession>A0A8H5GGL0</accession>
<dbReference type="InterPro" id="IPR009075">
    <property type="entry name" value="AcylCo_DH/oxidase_C"/>
</dbReference>
<dbReference type="PANTHER" id="PTHR45626:SF12">
    <property type="entry name" value="DNA REPAIR PROTEIN RAD16"/>
    <property type="match status" value="1"/>
</dbReference>
<evidence type="ECO:0000256" key="10">
    <source>
        <dbReference type="ARBA" id="ARBA00022827"/>
    </source>
</evidence>
<evidence type="ECO:0000256" key="2">
    <source>
        <dbReference type="ARBA" id="ARBA00007025"/>
    </source>
</evidence>
<evidence type="ECO:0000256" key="9">
    <source>
        <dbReference type="ARBA" id="ARBA00022806"/>
    </source>
</evidence>
<dbReference type="Pfam" id="PF00176">
    <property type="entry name" value="SNF2-rel_dom"/>
    <property type="match status" value="1"/>
</dbReference>
<evidence type="ECO:0000259" key="15">
    <source>
        <dbReference type="PROSITE" id="PS50089"/>
    </source>
</evidence>
<keyword evidence="9" id="KW-0347">Helicase</keyword>
<dbReference type="GO" id="GO:0050660">
    <property type="term" value="F:flavin adenine dinucleotide binding"/>
    <property type="evidence" value="ECO:0007669"/>
    <property type="project" value="InterPro"/>
</dbReference>
<dbReference type="Pfam" id="PF00271">
    <property type="entry name" value="Helicase_C"/>
    <property type="match status" value="1"/>
</dbReference>
<dbReference type="PROSITE" id="PS50255">
    <property type="entry name" value="CYTOCHROME_B5_2"/>
    <property type="match status" value="1"/>
</dbReference>
<dbReference type="GO" id="GO:0004386">
    <property type="term" value="F:helicase activity"/>
    <property type="evidence" value="ECO:0007669"/>
    <property type="project" value="UniProtKB-KW"/>
</dbReference>
<dbReference type="InterPro" id="IPR049730">
    <property type="entry name" value="SNF2/RAD54-like_C"/>
</dbReference>
<feature type="compositionally biased region" description="Polar residues" evidence="14">
    <location>
        <begin position="489"/>
        <end position="499"/>
    </location>
</feature>
<dbReference type="PROSITE" id="PS00072">
    <property type="entry name" value="ACYL_COA_DH_1"/>
    <property type="match status" value="1"/>
</dbReference>
<dbReference type="Gene3D" id="1.10.540.10">
    <property type="entry name" value="Acyl-CoA dehydrogenase/oxidase, N-terminal domain"/>
    <property type="match status" value="1"/>
</dbReference>
<dbReference type="Gene3D" id="3.10.120.10">
    <property type="entry name" value="Cytochrome b5-like heme/steroid binding domain"/>
    <property type="match status" value="1"/>
</dbReference>
<dbReference type="SUPFAM" id="SSF56645">
    <property type="entry name" value="Acyl-CoA dehydrogenase NM domain-like"/>
    <property type="match status" value="1"/>
</dbReference>